<dbReference type="EMBL" id="RQGC01000009">
    <property type="protein sequence ID" value="TGL39642.1"/>
    <property type="molecule type" value="Genomic_DNA"/>
</dbReference>
<gene>
    <name evidence="1" type="ORF">EHQ53_14060</name>
</gene>
<comment type="caution">
    <text evidence="1">The sequence shown here is derived from an EMBL/GenBank/DDBJ whole genome shotgun (WGS) entry which is preliminary data.</text>
</comment>
<evidence type="ECO:0008006" key="3">
    <source>
        <dbReference type="Google" id="ProtNLM"/>
    </source>
</evidence>
<reference evidence="2" key="1">
    <citation type="journal article" date="2019" name="PLoS Negl. Trop. Dis.">
        <title>Revisiting the worldwide diversity of Leptospira species in the environment.</title>
        <authorList>
            <person name="Vincent A.T."/>
            <person name="Schiettekatte O."/>
            <person name="Bourhy P."/>
            <person name="Veyrier F.J."/>
            <person name="Picardeau M."/>
        </authorList>
    </citation>
    <scope>NUCLEOTIDE SEQUENCE [LARGE SCALE GENOMIC DNA]</scope>
    <source>
        <strain evidence="2">201702690</strain>
    </source>
</reference>
<dbReference type="Proteomes" id="UP000297273">
    <property type="component" value="Unassembled WGS sequence"/>
</dbReference>
<protein>
    <recommendedName>
        <fullName evidence="3">Phage head morphogenesis protein</fullName>
    </recommendedName>
</protein>
<name>A0ABY2M981_9LEPT</name>
<accession>A0ABY2M981</accession>
<keyword evidence="2" id="KW-1185">Reference proteome</keyword>
<organism evidence="1 2">
    <name type="scientific">Leptospira langatensis</name>
    <dbReference type="NCBI Taxonomy" id="2484983"/>
    <lineage>
        <taxon>Bacteria</taxon>
        <taxon>Pseudomonadati</taxon>
        <taxon>Spirochaetota</taxon>
        <taxon>Spirochaetia</taxon>
        <taxon>Leptospirales</taxon>
        <taxon>Leptospiraceae</taxon>
        <taxon>Leptospira</taxon>
    </lineage>
</organism>
<evidence type="ECO:0000313" key="2">
    <source>
        <dbReference type="Proteomes" id="UP000297273"/>
    </source>
</evidence>
<proteinExistence type="predicted"/>
<sequence>MAAFDEELLRKRYGFRDPKKGNLKGQTYSKLMSKIIAENQNKISEKILTRDQKRFQVNAKTLEKASGKTVIVPDIKDVLTKQTSILKGAEKGTLLTRTLRDSLAKDIKDVLLENNMTTKTGTVNKKLVGLVKTKMKQTFQDYTKRNPAFGMPSNIHRIAVTETRTIVNTVRHQYVQRMNQNLPDGFATKKKWRHNDSLSMESRRGHLQAARRAPINLNAQFELSEYKKTSKGQRPTGKVYFAEYPHDQKLPASELINCACELEYVFVKQRK</sequence>
<evidence type="ECO:0000313" key="1">
    <source>
        <dbReference type="EMBL" id="TGL39642.1"/>
    </source>
</evidence>
<dbReference type="RefSeq" id="WP_135646417.1">
    <property type="nucleotide sequence ID" value="NZ_RQGC01000009.1"/>
</dbReference>